<dbReference type="GO" id="GO:0016853">
    <property type="term" value="F:isomerase activity"/>
    <property type="evidence" value="ECO:0007669"/>
    <property type="project" value="UniProtKB-KW"/>
</dbReference>
<dbReference type="CDD" id="cd06558">
    <property type="entry name" value="crotonase-like"/>
    <property type="match status" value="1"/>
</dbReference>
<sequence length="281" mass="29828">MATPKPVTKPPPTSHVLLSHPAPYVLLVTINREKAMNSIPFAGHIEMGEVFDWFDKEPNLRVAIITGAGKKAFCAGQDLIELGKITKGEIKKNPALQRHPLSGFGAISRRAGKKPIIAAVNGFALGGGFEIVLGCDMVVASPTATFGLPEALRGIFAGAGGPARLVRNVGIPIASEMALTGQPITAQRAKELNLVNRISPSQESVVDEAIKLANAIANISPDAAIVTRAALKEAWETGSVERATQLTIERYSDALNSGENASEGLRAFAEKRKPNWKPSKL</sequence>
<dbReference type="GO" id="GO:0016829">
    <property type="term" value="F:lyase activity"/>
    <property type="evidence" value="ECO:0007669"/>
    <property type="project" value="UniProtKB-KW"/>
</dbReference>
<dbReference type="FunFam" id="3.90.226.10:FF:000074">
    <property type="entry name" value="Enoyl-CoA hydratase (AFU_orthologue AFUA_2G10650)"/>
    <property type="match status" value="1"/>
</dbReference>
<evidence type="ECO:0000256" key="5">
    <source>
        <dbReference type="ARBA" id="ARBA00023026"/>
    </source>
</evidence>
<protein>
    <submittedName>
        <fullName evidence="10">ClpP/crotonase</fullName>
    </submittedName>
</protein>
<dbReference type="InterPro" id="IPR029045">
    <property type="entry name" value="ClpP/crotonase-like_dom_sf"/>
</dbReference>
<organism evidence="10 11">
    <name type="scientific">Lojkania enalia</name>
    <dbReference type="NCBI Taxonomy" id="147567"/>
    <lineage>
        <taxon>Eukaryota</taxon>
        <taxon>Fungi</taxon>
        <taxon>Dikarya</taxon>
        <taxon>Ascomycota</taxon>
        <taxon>Pezizomycotina</taxon>
        <taxon>Dothideomycetes</taxon>
        <taxon>Pleosporomycetidae</taxon>
        <taxon>Pleosporales</taxon>
        <taxon>Pleosporales incertae sedis</taxon>
        <taxon>Lojkania</taxon>
    </lineage>
</organism>
<evidence type="ECO:0000256" key="3">
    <source>
        <dbReference type="ARBA" id="ARBA00004924"/>
    </source>
</evidence>
<comment type="pathway">
    <text evidence="3">Siderophore biosynthesis.</text>
</comment>
<evidence type="ECO:0000256" key="8">
    <source>
        <dbReference type="ARBA" id="ARBA00023239"/>
    </source>
</evidence>
<evidence type="ECO:0000313" key="10">
    <source>
        <dbReference type="EMBL" id="KAF2271049.1"/>
    </source>
</evidence>
<evidence type="ECO:0000313" key="11">
    <source>
        <dbReference type="Proteomes" id="UP000800093"/>
    </source>
</evidence>
<dbReference type="Pfam" id="PF00378">
    <property type="entry name" value="ECH_1"/>
    <property type="match status" value="1"/>
</dbReference>
<dbReference type="Gene3D" id="3.90.226.10">
    <property type="entry name" value="2-enoyl-CoA Hydratase, Chain A, domain 1"/>
    <property type="match status" value="1"/>
</dbReference>
<dbReference type="InterPro" id="IPR014748">
    <property type="entry name" value="Enoyl-CoA_hydra_C"/>
</dbReference>
<accession>A0A9P4ND53</accession>
<dbReference type="SUPFAM" id="SSF52096">
    <property type="entry name" value="ClpP/crotonase"/>
    <property type="match status" value="1"/>
</dbReference>
<dbReference type="InterPro" id="IPR018376">
    <property type="entry name" value="Enoyl-CoA_hyd/isom_CS"/>
</dbReference>
<dbReference type="OrthoDB" id="2139957at2759"/>
<dbReference type="InterPro" id="IPR001753">
    <property type="entry name" value="Enoyl-CoA_hydra/iso"/>
</dbReference>
<dbReference type="EMBL" id="ML986578">
    <property type="protein sequence ID" value="KAF2271049.1"/>
    <property type="molecule type" value="Genomic_DNA"/>
</dbReference>
<comment type="similarity">
    <text evidence="4 9">Belongs to the enoyl-CoA hydratase/isomerase family.</text>
</comment>
<dbReference type="AlphaFoldDB" id="A0A9P4ND53"/>
<evidence type="ECO:0000256" key="6">
    <source>
        <dbReference type="ARBA" id="ARBA00023140"/>
    </source>
</evidence>
<reference evidence="11" key="1">
    <citation type="journal article" date="2020" name="Stud. Mycol.">
        <title>101 Dothideomycetes genomes: A test case for predicting lifestyles and emergence of pathogens.</title>
        <authorList>
            <person name="Haridas S."/>
            <person name="Albert R."/>
            <person name="Binder M."/>
            <person name="Bloem J."/>
            <person name="LaButti K."/>
            <person name="Salamov A."/>
            <person name="Andreopoulos B."/>
            <person name="Baker S."/>
            <person name="Barry K."/>
            <person name="Bills G."/>
            <person name="Bluhm B."/>
            <person name="Cannon C."/>
            <person name="Castanera R."/>
            <person name="Culley D."/>
            <person name="Daum C."/>
            <person name="Ezra D."/>
            <person name="Gonzalez J."/>
            <person name="Henrissat B."/>
            <person name="Kuo A."/>
            <person name="Liang C."/>
            <person name="Lipzen A."/>
            <person name="Lutzoni F."/>
            <person name="Magnuson J."/>
            <person name="Mondo S."/>
            <person name="Nolan M."/>
            <person name="Ohm R."/>
            <person name="Pangilinan J."/>
            <person name="Park H.-J."/>
            <person name="Ramirez L."/>
            <person name="Alfaro M."/>
            <person name="Sun H."/>
            <person name="Tritt A."/>
            <person name="Yoshinaga Y."/>
            <person name="Zwiers L.-H."/>
            <person name="Turgeon B."/>
            <person name="Goodwin S."/>
            <person name="Spatafora J."/>
            <person name="Crous P."/>
            <person name="Grigoriev I."/>
        </authorList>
    </citation>
    <scope>NUCLEOTIDE SEQUENCE [LARGE SCALE GENOMIC DNA]</scope>
    <source>
        <strain evidence="11">CBS 304.66</strain>
    </source>
</reference>
<dbReference type="GO" id="GO:0005777">
    <property type="term" value="C:peroxisome"/>
    <property type="evidence" value="ECO:0007669"/>
    <property type="project" value="UniProtKB-SubCell"/>
</dbReference>
<keyword evidence="7" id="KW-0413">Isomerase</keyword>
<name>A0A9P4ND53_9PLEO</name>
<evidence type="ECO:0000256" key="4">
    <source>
        <dbReference type="ARBA" id="ARBA00005254"/>
    </source>
</evidence>
<keyword evidence="6" id="KW-0576">Peroxisome</keyword>
<proteinExistence type="inferred from homology"/>
<gene>
    <name evidence="10" type="ORF">CC78DRAFT_506542</name>
</gene>
<dbReference type="GO" id="GO:0006635">
    <property type="term" value="P:fatty acid beta-oxidation"/>
    <property type="evidence" value="ECO:0007669"/>
    <property type="project" value="TreeGrafter"/>
</dbReference>
<comment type="caution">
    <text evidence="10">The sequence shown here is derived from an EMBL/GenBank/DDBJ whole genome shotgun (WGS) entry which is preliminary data.</text>
</comment>
<dbReference type="GO" id="GO:0005739">
    <property type="term" value="C:mitochondrion"/>
    <property type="evidence" value="ECO:0007669"/>
    <property type="project" value="TreeGrafter"/>
</dbReference>
<comment type="subcellular location">
    <subcellularLocation>
        <location evidence="1">Peroxisome</location>
    </subcellularLocation>
</comment>
<keyword evidence="8" id="KW-0456">Lyase</keyword>
<evidence type="ECO:0000256" key="7">
    <source>
        <dbReference type="ARBA" id="ARBA00023235"/>
    </source>
</evidence>
<keyword evidence="5" id="KW-0843">Virulence</keyword>
<dbReference type="PROSITE" id="PS00166">
    <property type="entry name" value="ENOYL_COA_HYDRATASE"/>
    <property type="match status" value="1"/>
</dbReference>
<evidence type="ECO:0000256" key="9">
    <source>
        <dbReference type="RuleBase" id="RU003707"/>
    </source>
</evidence>
<dbReference type="PANTHER" id="PTHR11941:SF68">
    <property type="entry name" value="CARNITINYL-COA DEHYDRATASE"/>
    <property type="match status" value="1"/>
</dbReference>
<evidence type="ECO:0000256" key="1">
    <source>
        <dbReference type="ARBA" id="ARBA00004275"/>
    </source>
</evidence>
<dbReference type="PANTHER" id="PTHR11941">
    <property type="entry name" value="ENOYL-COA HYDRATASE-RELATED"/>
    <property type="match status" value="1"/>
</dbReference>
<keyword evidence="11" id="KW-1185">Reference proteome</keyword>
<dbReference type="Gene3D" id="1.10.12.10">
    <property type="entry name" value="Lyase 2-enoyl-coa Hydratase, Chain A, domain 2"/>
    <property type="match status" value="1"/>
</dbReference>
<comment type="pathway">
    <text evidence="2">Mycotoxin biosynthesis.</text>
</comment>
<evidence type="ECO:0000256" key="2">
    <source>
        <dbReference type="ARBA" id="ARBA00004685"/>
    </source>
</evidence>
<dbReference type="Proteomes" id="UP000800093">
    <property type="component" value="Unassembled WGS sequence"/>
</dbReference>